<accession>A0A915DH44</accession>
<name>A0A915DH44_9BILA</name>
<proteinExistence type="predicted"/>
<evidence type="ECO:0000313" key="2">
    <source>
        <dbReference type="WBParaSite" id="jg19399"/>
    </source>
</evidence>
<dbReference type="AlphaFoldDB" id="A0A915DH44"/>
<reference evidence="2" key="1">
    <citation type="submission" date="2022-11" db="UniProtKB">
        <authorList>
            <consortium name="WormBaseParasite"/>
        </authorList>
    </citation>
    <scope>IDENTIFICATION</scope>
</reference>
<organism evidence="1 2">
    <name type="scientific">Ditylenchus dipsaci</name>
    <dbReference type="NCBI Taxonomy" id="166011"/>
    <lineage>
        <taxon>Eukaryota</taxon>
        <taxon>Metazoa</taxon>
        <taxon>Ecdysozoa</taxon>
        <taxon>Nematoda</taxon>
        <taxon>Chromadorea</taxon>
        <taxon>Rhabditida</taxon>
        <taxon>Tylenchina</taxon>
        <taxon>Tylenchomorpha</taxon>
        <taxon>Sphaerularioidea</taxon>
        <taxon>Anguinidae</taxon>
        <taxon>Anguininae</taxon>
        <taxon>Ditylenchus</taxon>
    </lineage>
</organism>
<dbReference type="WBParaSite" id="jg19399">
    <property type="protein sequence ID" value="jg19399"/>
    <property type="gene ID" value="jg19399"/>
</dbReference>
<keyword evidence="1" id="KW-1185">Reference proteome</keyword>
<evidence type="ECO:0000313" key="1">
    <source>
        <dbReference type="Proteomes" id="UP000887574"/>
    </source>
</evidence>
<sequence>MYRELSRLQGGGYWRYSLEYLDQQDCQPDNAYSDLQLVQEPLSFNSESLLGSADLQPVITPVVEVPEKVTTPPAANVDCSRALSLDSEEDNEFTGKMHAQVERLTREQRDSLQDTFRTVMEPNILKHGMTIML</sequence>
<dbReference type="Proteomes" id="UP000887574">
    <property type="component" value="Unplaced"/>
</dbReference>
<protein>
    <submittedName>
        <fullName evidence="2">Uncharacterized protein</fullName>
    </submittedName>
</protein>